<feature type="transmembrane region" description="Helical" evidence="5">
    <location>
        <begin position="179"/>
        <end position="201"/>
    </location>
</feature>
<feature type="transmembrane region" description="Helical" evidence="5">
    <location>
        <begin position="20"/>
        <end position="43"/>
    </location>
</feature>
<evidence type="ECO:0000256" key="4">
    <source>
        <dbReference type="ARBA" id="ARBA00023136"/>
    </source>
</evidence>
<evidence type="ECO:0000256" key="2">
    <source>
        <dbReference type="ARBA" id="ARBA00022692"/>
    </source>
</evidence>
<feature type="transmembrane region" description="Helical" evidence="5">
    <location>
        <begin position="234"/>
        <end position="252"/>
    </location>
</feature>
<proteinExistence type="predicted"/>
<feature type="transmembrane region" description="Helical" evidence="5">
    <location>
        <begin position="55"/>
        <end position="82"/>
    </location>
</feature>
<evidence type="ECO:0000256" key="3">
    <source>
        <dbReference type="ARBA" id="ARBA00022989"/>
    </source>
</evidence>
<evidence type="ECO:0000259" key="6">
    <source>
        <dbReference type="Pfam" id="PF03151"/>
    </source>
</evidence>
<sequence length="261" mass="27711">MWASGFVQKPSASASDLVKLGAVGSFFAAGQWATVASLSAVAVSFTHVVKALEPAINAVASAFILGQVFHPAVYAALVPIFLGVALASASEVSFTFYGFWTALLSNFALVARNVLATKWGTIGDMGEDKVERKTNQLAVVTIVASIVAFPFALLLPNGLMDFYEAWELAVSQGESPWRLAYLLSASCFHFFMYQLSSFWVLSQAPPITHSVLNTLKRLVVIVFAIVAFDTPVTAQSAAGTAVAIAGVLLYSVTKSQCSKKG</sequence>
<feature type="transmembrane region" description="Helical" evidence="5">
    <location>
        <begin position="94"/>
        <end position="116"/>
    </location>
</feature>
<protein>
    <recommendedName>
        <fullName evidence="6">Sugar phosphate transporter domain-containing protein</fullName>
    </recommendedName>
</protein>
<dbReference type="InterPro" id="IPR004853">
    <property type="entry name" value="Sugar_P_trans_dom"/>
</dbReference>
<feature type="transmembrane region" description="Helical" evidence="5">
    <location>
        <begin position="137"/>
        <end position="159"/>
    </location>
</feature>
<feature type="domain" description="Sugar phosphate transporter" evidence="6">
    <location>
        <begin position="1"/>
        <end position="251"/>
    </location>
</feature>
<evidence type="ECO:0000256" key="1">
    <source>
        <dbReference type="ARBA" id="ARBA00004141"/>
    </source>
</evidence>
<dbReference type="Pfam" id="PF03151">
    <property type="entry name" value="TPT"/>
    <property type="match status" value="1"/>
</dbReference>
<dbReference type="EMBL" id="HBGW01012348">
    <property type="protein sequence ID" value="CAD9514955.1"/>
    <property type="molecule type" value="Transcribed_RNA"/>
</dbReference>
<gene>
    <name evidence="7" type="ORF">BRAN1462_LOCUS7867</name>
</gene>
<evidence type="ECO:0000313" key="7">
    <source>
        <dbReference type="EMBL" id="CAD9514955.1"/>
    </source>
</evidence>
<dbReference type="InterPro" id="IPR050186">
    <property type="entry name" value="TPT_transporter"/>
</dbReference>
<dbReference type="AlphaFoldDB" id="A0A7S2IC05"/>
<dbReference type="PANTHER" id="PTHR11132">
    <property type="entry name" value="SOLUTE CARRIER FAMILY 35"/>
    <property type="match status" value="1"/>
</dbReference>
<feature type="transmembrane region" description="Helical" evidence="5">
    <location>
        <begin position="210"/>
        <end position="228"/>
    </location>
</feature>
<comment type="subcellular location">
    <subcellularLocation>
        <location evidence="1">Membrane</location>
        <topology evidence="1">Multi-pass membrane protein</topology>
    </subcellularLocation>
</comment>
<keyword evidence="2 5" id="KW-0812">Transmembrane</keyword>
<dbReference type="GO" id="GO:0016020">
    <property type="term" value="C:membrane"/>
    <property type="evidence" value="ECO:0007669"/>
    <property type="project" value="UniProtKB-SubCell"/>
</dbReference>
<organism evidence="7">
    <name type="scientific">Zooxanthella nutricula</name>
    <dbReference type="NCBI Taxonomy" id="1333877"/>
    <lineage>
        <taxon>Eukaryota</taxon>
        <taxon>Sar</taxon>
        <taxon>Alveolata</taxon>
        <taxon>Dinophyceae</taxon>
        <taxon>Peridiniales</taxon>
        <taxon>Peridiniales incertae sedis</taxon>
        <taxon>Zooxanthella</taxon>
    </lineage>
</organism>
<accession>A0A7S2IC05</accession>
<dbReference type="InterPro" id="IPR037185">
    <property type="entry name" value="EmrE-like"/>
</dbReference>
<keyword evidence="3 5" id="KW-1133">Transmembrane helix</keyword>
<name>A0A7S2IC05_9DINO</name>
<keyword evidence="4 5" id="KW-0472">Membrane</keyword>
<reference evidence="7" key="1">
    <citation type="submission" date="2021-01" db="EMBL/GenBank/DDBJ databases">
        <authorList>
            <person name="Corre E."/>
            <person name="Pelletier E."/>
            <person name="Niang G."/>
            <person name="Scheremetjew M."/>
            <person name="Finn R."/>
            <person name="Kale V."/>
            <person name="Holt S."/>
            <person name="Cochrane G."/>
            <person name="Meng A."/>
            <person name="Brown T."/>
            <person name="Cohen L."/>
        </authorList>
    </citation>
    <scope>NUCLEOTIDE SEQUENCE</scope>
    <source>
        <strain evidence="7">RCC3387</strain>
    </source>
</reference>
<dbReference type="SUPFAM" id="SSF103481">
    <property type="entry name" value="Multidrug resistance efflux transporter EmrE"/>
    <property type="match status" value="2"/>
</dbReference>
<evidence type="ECO:0000256" key="5">
    <source>
        <dbReference type="SAM" id="Phobius"/>
    </source>
</evidence>